<protein>
    <submittedName>
        <fullName evidence="1">Acyl-CoA dehydrogenase</fullName>
    </submittedName>
</protein>
<evidence type="ECO:0000313" key="1">
    <source>
        <dbReference type="EMBL" id="STW06643.1"/>
    </source>
</evidence>
<comment type="caution">
    <text evidence="1">The sequence shown here is derived from an EMBL/GenBank/DDBJ whole genome shotgun (WGS) entry which is preliminary data.</text>
</comment>
<reference evidence="1 2" key="1">
    <citation type="submission" date="2018-06" db="EMBL/GenBank/DDBJ databases">
        <authorList>
            <consortium name="Pathogen Informatics"/>
            <person name="Doyle S."/>
        </authorList>
    </citation>
    <scope>NUCLEOTIDE SEQUENCE [LARGE SCALE GENOMIC DNA]</scope>
    <source>
        <strain evidence="1 2">NCTC9149</strain>
    </source>
</reference>
<name>A0A7H4P2H8_9ENTR</name>
<dbReference type="EMBL" id="UGMX01000002">
    <property type="protein sequence ID" value="STW06643.1"/>
    <property type="molecule type" value="Genomic_DNA"/>
</dbReference>
<proteinExistence type="predicted"/>
<dbReference type="Proteomes" id="UP000254571">
    <property type="component" value="Unassembled WGS sequence"/>
</dbReference>
<gene>
    <name evidence="1" type="ORF">NCTC9149_03064</name>
</gene>
<accession>A0A7H4P2H8</accession>
<organism evidence="1 2">
    <name type="scientific">Klebsiella grimontii</name>
    <dbReference type="NCBI Taxonomy" id="2058152"/>
    <lineage>
        <taxon>Bacteria</taxon>
        <taxon>Pseudomonadati</taxon>
        <taxon>Pseudomonadota</taxon>
        <taxon>Gammaproteobacteria</taxon>
        <taxon>Enterobacterales</taxon>
        <taxon>Enterobacteriaceae</taxon>
        <taxon>Klebsiella/Raoultella group</taxon>
        <taxon>Klebsiella</taxon>
    </lineage>
</organism>
<sequence length="111" mass="12320">MITSEQNRYTFDVFIDARGQKALKNKDLPFPHLREQLLATGEDIPEVGDDYTLLEPSEVRGRIAFAAIPWLMHDQPFVQGITACAEIGAAIAKAISAPASRSRRRLSPIDL</sequence>
<dbReference type="AlphaFoldDB" id="A0A7H4P2H8"/>
<evidence type="ECO:0000313" key="2">
    <source>
        <dbReference type="Proteomes" id="UP000254571"/>
    </source>
</evidence>